<dbReference type="PANTHER" id="PTHR10794:SF63">
    <property type="entry name" value="ALPHA_BETA HYDROLASE 1, ISOFORM A"/>
    <property type="match status" value="1"/>
</dbReference>
<dbReference type="GO" id="GO:0047372">
    <property type="term" value="F:monoacylglycerol lipase activity"/>
    <property type="evidence" value="ECO:0007669"/>
    <property type="project" value="TreeGrafter"/>
</dbReference>
<comment type="caution">
    <text evidence="2">The sequence shown here is derived from an EMBL/GenBank/DDBJ whole genome shotgun (WGS) entry which is preliminary data.</text>
</comment>
<keyword evidence="1" id="KW-0472">Membrane</keyword>
<dbReference type="GO" id="GO:0034338">
    <property type="term" value="F:short-chain carboxylesterase activity"/>
    <property type="evidence" value="ECO:0007669"/>
    <property type="project" value="TreeGrafter"/>
</dbReference>
<dbReference type="AlphaFoldDB" id="A0A427B3C2"/>
<dbReference type="PANTHER" id="PTHR10794">
    <property type="entry name" value="ABHYDROLASE DOMAIN-CONTAINING PROTEIN"/>
    <property type="match status" value="1"/>
</dbReference>
<organism evidence="2 3">
    <name type="scientific">Ensete ventricosum</name>
    <name type="common">Abyssinian banana</name>
    <name type="synonym">Musa ensete</name>
    <dbReference type="NCBI Taxonomy" id="4639"/>
    <lineage>
        <taxon>Eukaryota</taxon>
        <taxon>Viridiplantae</taxon>
        <taxon>Streptophyta</taxon>
        <taxon>Embryophyta</taxon>
        <taxon>Tracheophyta</taxon>
        <taxon>Spermatophyta</taxon>
        <taxon>Magnoliopsida</taxon>
        <taxon>Liliopsida</taxon>
        <taxon>Zingiberales</taxon>
        <taxon>Musaceae</taxon>
        <taxon>Ensete</taxon>
    </lineage>
</organism>
<keyword evidence="1" id="KW-0812">Transmembrane</keyword>
<dbReference type="InterPro" id="IPR050960">
    <property type="entry name" value="AB_hydrolase_4_sf"/>
</dbReference>
<protein>
    <submittedName>
        <fullName evidence="2">Uncharacterized protein</fullName>
    </submittedName>
</protein>
<dbReference type="Proteomes" id="UP000287651">
    <property type="component" value="Unassembled WGS sequence"/>
</dbReference>
<sequence length="168" mass="18799">MAPAACVDEISAADLFLRAVAMVPVAHYLAASLLGLLILFYNLFEFHFLRDLLHGFRGDPVVLTFNPASKIYEGVVSKCRIFHQRYLPTPWLASPHLQTAFLHFFGRPPCVTQLFSVCDGGTIALDWLLASDGKLEIFPNGYKSECCTLALWCLLALLYKAYRHDAFA</sequence>
<evidence type="ECO:0000256" key="1">
    <source>
        <dbReference type="SAM" id="Phobius"/>
    </source>
</evidence>
<evidence type="ECO:0000313" key="3">
    <source>
        <dbReference type="Proteomes" id="UP000287651"/>
    </source>
</evidence>
<evidence type="ECO:0000313" key="2">
    <source>
        <dbReference type="EMBL" id="RRT82961.1"/>
    </source>
</evidence>
<name>A0A427B3C2_ENSVE</name>
<dbReference type="EMBL" id="AMZH03000590">
    <property type="protein sequence ID" value="RRT82961.1"/>
    <property type="molecule type" value="Genomic_DNA"/>
</dbReference>
<proteinExistence type="predicted"/>
<gene>
    <name evidence="2" type="ORF">B296_00000257</name>
</gene>
<feature type="transmembrane region" description="Helical" evidence="1">
    <location>
        <begin position="25"/>
        <end position="44"/>
    </location>
</feature>
<accession>A0A427B3C2</accession>
<reference evidence="2 3" key="1">
    <citation type="journal article" date="2014" name="Agronomy (Basel)">
        <title>A Draft Genome Sequence for Ensete ventricosum, the Drought-Tolerant Tree Against Hunger.</title>
        <authorList>
            <person name="Harrison J."/>
            <person name="Moore K.A."/>
            <person name="Paszkiewicz K."/>
            <person name="Jones T."/>
            <person name="Grant M."/>
            <person name="Ambacheew D."/>
            <person name="Muzemil S."/>
            <person name="Studholme D.J."/>
        </authorList>
    </citation>
    <scope>NUCLEOTIDE SEQUENCE [LARGE SCALE GENOMIC DNA]</scope>
</reference>
<keyword evidence="1" id="KW-1133">Transmembrane helix</keyword>